<feature type="region of interest" description="Disordered" evidence="1">
    <location>
        <begin position="269"/>
        <end position="337"/>
    </location>
</feature>
<dbReference type="EMBL" id="KN846952">
    <property type="protein sequence ID" value="KIV84044.1"/>
    <property type="molecule type" value="Genomic_DNA"/>
</dbReference>
<keyword evidence="2" id="KW-0472">Membrane</keyword>
<keyword evidence="2" id="KW-1133">Transmembrane helix</keyword>
<evidence type="ECO:0000256" key="2">
    <source>
        <dbReference type="SAM" id="Phobius"/>
    </source>
</evidence>
<feature type="compositionally biased region" description="Polar residues" evidence="1">
    <location>
        <begin position="526"/>
        <end position="537"/>
    </location>
</feature>
<feature type="region of interest" description="Disordered" evidence="1">
    <location>
        <begin position="205"/>
        <end position="231"/>
    </location>
</feature>
<sequence>MNTVDIVVISAVVSVVMSGSAYYYVKDMRNKRRAIAIARRHIDEENQLYNQLHRITAREHEAPRAIPPAHLPVHPPAYTPPAGQAEPIRSPVIVQAGVHNVNHVNIRSGAVHPQPAAAANANDEGYDARLAALQQLPPVAHLPLPSYNLAALQQLPPVAHFSLPSYSQRDPHPPPLYENVVAASSNEALNGDDDLTRQAGLQYSPAFRQPPTTTAGEATIPDRLAPANASPTASVEVLTGADDLTRGIDLTYQRAGGLLRRRRGEPTIPDRLALANASRTASTETVNGDEDRSTGQASAAPGLRRSPAVRRSSRVVDQSETPNHATSSAGERLPWTQDTADIGALADAAEGDEDRSNSPGSMSSVVRRFERFDQDIGPNQPWVFDHWTRSGGEVYPWGNERSAFQHDVRYRLHGLRVQRRRAGRRAEDIELRDLPGITRGDSQRGRQQNTGEAEAVEPGDHPGINRGDSQRGRQQNTGEAGTVEPGDHPGVIRGDSHRGRQQKTGEVEAVEPGDHPDIIRGDSQRGRQQNTPEGSPP</sequence>
<keyword evidence="2" id="KW-0812">Transmembrane</keyword>
<feature type="compositionally biased region" description="Polar residues" evidence="1">
    <location>
        <begin position="277"/>
        <end position="286"/>
    </location>
</feature>
<evidence type="ECO:0000313" key="3">
    <source>
        <dbReference type="EMBL" id="KIV84044.1"/>
    </source>
</evidence>
<feature type="compositionally biased region" description="Basic and acidic residues" evidence="1">
    <location>
        <begin position="494"/>
        <end position="525"/>
    </location>
</feature>
<accession>A0A0D1YRN4</accession>
<gene>
    <name evidence="3" type="ORF">PV11_06019</name>
</gene>
<feature type="compositionally biased region" description="Polar residues" evidence="1">
    <location>
        <begin position="318"/>
        <end position="329"/>
    </location>
</feature>
<name>A0A0D1YRN4_9EURO</name>
<organism evidence="3 4">
    <name type="scientific">Exophiala sideris</name>
    <dbReference type="NCBI Taxonomy" id="1016849"/>
    <lineage>
        <taxon>Eukaryota</taxon>
        <taxon>Fungi</taxon>
        <taxon>Dikarya</taxon>
        <taxon>Ascomycota</taxon>
        <taxon>Pezizomycotina</taxon>
        <taxon>Eurotiomycetes</taxon>
        <taxon>Chaetothyriomycetidae</taxon>
        <taxon>Chaetothyriales</taxon>
        <taxon>Herpotrichiellaceae</taxon>
        <taxon>Exophiala</taxon>
    </lineage>
</organism>
<evidence type="ECO:0000256" key="1">
    <source>
        <dbReference type="SAM" id="MobiDB-lite"/>
    </source>
</evidence>
<dbReference type="OrthoDB" id="10647754at2759"/>
<dbReference type="Proteomes" id="UP000053599">
    <property type="component" value="Unassembled WGS sequence"/>
</dbReference>
<evidence type="ECO:0000313" key="4">
    <source>
        <dbReference type="Proteomes" id="UP000053599"/>
    </source>
</evidence>
<protein>
    <submittedName>
        <fullName evidence="3">Uncharacterized protein</fullName>
    </submittedName>
</protein>
<proteinExistence type="predicted"/>
<dbReference type="AlphaFoldDB" id="A0A0D1YRN4"/>
<feature type="region of interest" description="Disordered" evidence="1">
    <location>
        <begin position="432"/>
        <end position="537"/>
    </location>
</feature>
<reference evidence="3 4" key="1">
    <citation type="submission" date="2015-01" db="EMBL/GenBank/DDBJ databases">
        <title>The Genome Sequence of Exophiala sideris CBS121828.</title>
        <authorList>
            <consortium name="The Broad Institute Genomics Platform"/>
            <person name="Cuomo C."/>
            <person name="de Hoog S."/>
            <person name="Gorbushina A."/>
            <person name="Stielow B."/>
            <person name="Teixiera M."/>
            <person name="Abouelleil A."/>
            <person name="Chapman S.B."/>
            <person name="Priest M."/>
            <person name="Young S.K."/>
            <person name="Wortman J."/>
            <person name="Nusbaum C."/>
            <person name="Birren B."/>
        </authorList>
    </citation>
    <scope>NUCLEOTIDE SEQUENCE [LARGE SCALE GENOMIC DNA]</scope>
    <source>
        <strain evidence="3 4">CBS 121828</strain>
    </source>
</reference>
<feature type="transmembrane region" description="Helical" evidence="2">
    <location>
        <begin position="6"/>
        <end position="25"/>
    </location>
</feature>
<dbReference type="HOGENOM" id="CLU_507169_0_0_1"/>